<comment type="caution">
    <text evidence="1">The sequence shown here is derived from an EMBL/GenBank/DDBJ whole genome shotgun (WGS) entry which is preliminary data.</text>
</comment>
<name>A0ABS2H6A9_9BACL</name>
<evidence type="ECO:0000313" key="2">
    <source>
        <dbReference type="Proteomes" id="UP001516620"/>
    </source>
</evidence>
<organism evidence="1 2">
    <name type="scientific">Paenibacillus rhizolycopersici</name>
    <dbReference type="NCBI Taxonomy" id="2780073"/>
    <lineage>
        <taxon>Bacteria</taxon>
        <taxon>Bacillati</taxon>
        <taxon>Bacillota</taxon>
        <taxon>Bacilli</taxon>
        <taxon>Bacillales</taxon>
        <taxon>Paenibacillaceae</taxon>
        <taxon>Paenibacillus</taxon>
    </lineage>
</organism>
<gene>
    <name evidence="1" type="ORF">IM700_015115</name>
</gene>
<dbReference type="Pfam" id="PF00269">
    <property type="entry name" value="SASP"/>
    <property type="match status" value="1"/>
</dbReference>
<dbReference type="InterPro" id="IPR001448">
    <property type="entry name" value="SASP_alpha/beta-type"/>
</dbReference>
<protein>
    <submittedName>
        <fullName evidence="1">Alpha/beta-type small acid-soluble spore protein</fullName>
    </submittedName>
</protein>
<dbReference type="InterPro" id="IPR038300">
    <property type="entry name" value="SASP_sf_alpha/beta"/>
</dbReference>
<proteinExistence type="predicted"/>
<accession>A0ABS2H6A9</accession>
<reference evidence="1 2" key="1">
    <citation type="submission" date="2021-01" db="EMBL/GenBank/DDBJ databases">
        <title>Paenibacillus sp.nov. isolated from the rhizosphere soil of tomato plant.</title>
        <authorList>
            <person name="Thin K.K."/>
            <person name="Zhang X."/>
            <person name="He S."/>
        </authorList>
    </citation>
    <scope>NUCLEOTIDE SEQUENCE [LARGE SCALE GENOMIC DNA]</scope>
    <source>
        <strain evidence="1 2">DXFW5</strain>
    </source>
</reference>
<dbReference type="RefSeq" id="WP_155608154.1">
    <property type="nucleotide sequence ID" value="NZ_JADCNN020000013.1"/>
</dbReference>
<evidence type="ECO:0000313" key="1">
    <source>
        <dbReference type="EMBL" id="MBM6996987.1"/>
    </source>
</evidence>
<sequence length="96" mass="10350">MVQTKGNGGNGQQDSDPAVRLSRFKAEVMMREGYNINPERPDDVKYEVAKSLGVTLREGDNGDLTSAKAGKVGGAIGGSMVKEMIRLAKQRLNDQP</sequence>
<dbReference type="Proteomes" id="UP001516620">
    <property type="component" value="Unassembled WGS sequence"/>
</dbReference>
<dbReference type="Gene3D" id="6.10.10.80">
    <property type="entry name" value="Small, acid-soluble spore protein, alpha/beta type-like"/>
    <property type="match status" value="1"/>
</dbReference>
<dbReference type="EMBL" id="JADCNN020000013">
    <property type="protein sequence ID" value="MBM6996987.1"/>
    <property type="molecule type" value="Genomic_DNA"/>
</dbReference>
<keyword evidence="2" id="KW-1185">Reference proteome</keyword>